<dbReference type="PANTHER" id="PTHR38120">
    <property type="entry name" value="EXPRESSED PROTEIN"/>
    <property type="match status" value="1"/>
</dbReference>
<feature type="region of interest" description="Disordered" evidence="2">
    <location>
        <begin position="440"/>
        <end position="521"/>
    </location>
</feature>
<protein>
    <recommendedName>
        <fullName evidence="5">M protein, serotype 2.1</fullName>
    </recommendedName>
</protein>
<evidence type="ECO:0000313" key="3">
    <source>
        <dbReference type="EMBL" id="ORY84315.1"/>
    </source>
</evidence>
<keyword evidence="4" id="KW-1185">Reference proteome</keyword>
<evidence type="ECO:0000256" key="1">
    <source>
        <dbReference type="SAM" id="Coils"/>
    </source>
</evidence>
<feature type="coiled-coil region" evidence="1">
    <location>
        <begin position="141"/>
        <end position="175"/>
    </location>
</feature>
<reference evidence="3 4" key="1">
    <citation type="submission" date="2016-07" db="EMBL/GenBank/DDBJ databases">
        <title>Pervasive Adenine N6-methylation of Active Genes in Fungi.</title>
        <authorList>
            <consortium name="DOE Joint Genome Institute"/>
            <person name="Mondo S.J."/>
            <person name="Dannebaum R.O."/>
            <person name="Kuo R.C."/>
            <person name="Labutti K."/>
            <person name="Haridas S."/>
            <person name="Kuo A."/>
            <person name="Salamov A."/>
            <person name="Ahrendt S.R."/>
            <person name="Lipzen A."/>
            <person name="Sullivan W."/>
            <person name="Andreopoulos W.B."/>
            <person name="Clum A."/>
            <person name="Lindquist E."/>
            <person name="Daum C."/>
            <person name="Ramamoorthy G.K."/>
            <person name="Gryganskyi A."/>
            <person name="Culley D."/>
            <person name="Magnuson J.K."/>
            <person name="James T.Y."/>
            <person name="O'Malley M.A."/>
            <person name="Stajich J.E."/>
            <person name="Spatafora J.W."/>
            <person name="Visel A."/>
            <person name="Grigoriev I.V."/>
        </authorList>
    </citation>
    <scope>NUCLEOTIDE SEQUENCE [LARGE SCALE GENOMIC DNA]</scope>
    <source>
        <strain evidence="3 4">12-1054</strain>
    </source>
</reference>
<feature type="region of interest" description="Disordered" evidence="2">
    <location>
        <begin position="559"/>
        <end position="635"/>
    </location>
</feature>
<feature type="region of interest" description="Disordered" evidence="2">
    <location>
        <begin position="1"/>
        <end position="103"/>
    </location>
</feature>
<evidence type="ECO:0000313" key="4">
    <source>
        <dbReference type="Proteomes" id="UP000193685"/>
    </source>
</evidence>
<gene>
    <name evidence="3" type="ORF">BCR37DRAFT_391905</name>
</gene>
<comment type="caution">
    <text evidence="3">The sequence shown here is derived from an EMBL/GenBank/DDBJ whole genome shotgun (WGS) entry which is preliminary data.</text>
</comment>
<evidence type="ECO:0000256" key="2">
    <source>
        <dbReference type="SAM" id="MobiDB-lite"/>
    </source>
</evidence>
<feature type="compositionally biased region" description="Polar residues" evidence="2">
    <location>
        <begin position="465"/>
        <end position="492"/>
    </location>
</feature>
<accession>A0A1Y2FNL8</accession>
<feature type="region of interest" description="Disordered" evidence="2">
    <location>
        <begin position="201"/>
        <end position="243"/>
    </location>
</feature>
<name>A0A1Y2FNL8_PROLT</name>
<feature type="compositionally biased region" description="Low complexity" evidence="2">
    <location>
        <begin position="500"/>
        <end position="511"/>
    </location>
</feature>
<sequence>MTTNETTTPVKDPSASTKPLKARPRTSGSADSSRHEGTRSTTSTASSGAQAGQGKGAALLKRPGRSASVRRADSPFKQPMPAVPPLPAGVHDDGEDANDTDSQEKLAEMTKAYETSRDFAKQLELTLFNVRTTLASKTEREHHLEAELAGSLQQAAELESQVREAENRSKQLEKSHLVEQHAWENERARLMARQEQLSGSLHRVAEQQQQRMPSGSSTPKPIDEAASEEQDAEASSRSSSTNVFSLQMAVQQKDRRIEALEEQVATLKHELNLLRSGNDDDDALLQNQLMMLKQDYAKLLDDVEGYQTLLQEKTLTGELFAQGSFMQSTGSGSGRFRSMRGRPDEHRAPNGLDLASELDGASIDLSEPEVLEEASREALESEILKLQESNKALTLYINTIVVRLMNKGFEHVLARDEKDVEAALDVGDPLPGQAFRGRAATAAVPAHPGILSRTRSMLGGRTKSDTTASSITSQESTPRAQRSGQNAGQTTLAPGAGLFASPPRAIPSSSPQMGSVSGKHGLRQLASSAVADHKSQAEAKRLAAQFKPKLDGLDAATTSGLVGDAGERGKGAGRTSWFSGWRKGDSGPVSPSSMDGAASMHSLGQASTEKPLTSIELAMPAQAHGVSRPETAQTK</sequence>
<feature type="region of interest" description="Disordered" evidence="2">
    <location>
        <begin position="326"/>
        <end position="349"/>
    </location>
</feature>
<feature type="compositionally biased region" description="Polar residues" evidence="2">
    <location>
        <begin position="206"/>
        <end position="219"/>
    </location>
</feature>
<evidence type="ECO:0008006" key="5">
    <source>
        <dbReference type="Google" id="ProtNLM"/>
    </source>
</evidence>
<dbReference type="OMA" id="METIYEA"/>
<dbReference type="PANTHER" id="PTHR38120:SF1">
    <property type="entry name" value="M PROTEIN, SEROTYPE 2.1"/>
    <property type="match status" value="1"/>
</dbReference>
<dbReference type="EMBL" id="MCFI01000006">
    <property type="protein sequence ID" value="ORY84315.1"/>
    <property type="molecule type" value="Genomic_DNA"/>
</dbReference>
<feature type="compositionally biased region" description="Polar residues" evidence="2">
    <location>
        <begin position="602"/>
        <end position="611"/>
    </location>
</feature>
<feature type="compositionally biased region" description="Polar residues" evidence="2">
    <location>
        <begin position="1"/>
        <end position="17"/>
    </location>
</feature>
<feature type="compositionally biased region" description="Low complexity" evidence="2">
    <location>
        <begin position="39"/>
        <end position="61"/>
    </location>
</feature>
<dbReference type="AlphaFoldDB" id="A0A1Y2FNL8"/>
<dbReference type="RefSeq" id="XP_040726333.1">
    <property type="nucleotide sequence ID" value="XM_040871072.1"/>
</dbReference>
<keyword evidence="1" id="KW-0175">Coiled coil</keyword>
<feature type="coiled-coil region" evidence="1">
    <location>
        <begin position="243"/>
        <end position="277"/>
    </location>
</feature>
<dbReference type="STRING" id="56484.A0A1Y2FNL8"/>
<proteinExistence type="predicted"/>
<organism evidence="3 4">
    <name type="scientific">Protomyces lactucae-debilis</name>
    <dbReference type="NCBI Taxonomy" id="2754530"/>
    <lineage>
        <taxon>Eukaryota</taxon>
        <taxon>Fungi</taxon>
        <taxon>Dikarya</taxon>
        <taxon>Ascomycota</taxon>
        <taxon>Taphrinomycotina</taxon>
        <taxon>Taphrinomycetes</taxon>
        <taxon>Taphrinales</taxon>
        <taxon>Protomycetaceae</taxon>
        <taxon>Protomyces</taxon>
    </lineage>
</organism>
<dbReference type="GeneID" id="63787671"/>
<dbReference type="Proteomes" id="UP000193685">
    <property type="component" value="Unassembled WGS sequence"/>
</dbReference>
<dbReference type="OrthoDB" id="2121319at2759"/>